<sequence>MLKLIAIAALVCISSAGLNPFGLMGGLVHNALTGANQAVHRGLDFAGKHADIQTDLADGIIGNVLGKDNIIQKVLGSANQAVHIGLNLAGRVEDTKTRLADGLFNGFGNQLPQHLPSHTDDDAEYYQVKNSRDFTGKVVLVTLSNSGLAEGTIKLFSILGANLVITGTNATHLAEIAQLAQQQSPTHSNQPLRVVADLTKTADIERLVGEIVYKFGRLDAMITFANSYPLLNITDTNLMDVWDQTLRADLRATAELFHLTYPLLEKARGSATVVATIAGVAPVAVELAYSTDKAGVQHMVKNLALELGAKGVRVNTINVGAITPDGTNLGNPVLALMEKKAPLGHLGVPLDVAKGAVFLSSSDAKYITGANLVIDGGIIYNYPSYFK</sequence>
<evidence type="ECO:0000313" key="2">
    <source>
        <dbReference type="EMBL" id="CAD7624751.1"/>
    </source>
</evidence>
<dbReference type="Gene3D" id="3.40.50.720">
    <property type="entry name" value="NAD(P)-binding Rossmann-like Domain"/>
    <property type="match status" value="1"/>
</dbReference>
<dbReference type="EMBL" id="CAJPIZ010002542">
    <property type="protein sequence ID" value="CAG2105181.1"/>
    <property type="molecule type" value="Genomic_DNA"/>
</dbReference>
<keyword evidence="1" id="KW-0732">Signal</keyword>
<dbReference type="Proteomes" id="UP000759131">
    <property type="component" value="Unassembled WGS sequence"/>
</dbReference>
<evidence type="ECO:0000313" key="3">
    <source>
        <dbReference type="Proteomes" id="UP000759131"/>
    </source>
</evidence>
<dbReference type="PANTHER" id="PTHR43975:SF2">
    <property type="entry name" value="EG:BACR7A4.14 PROTEIN-RELATED"/>
    <property type="match status" value="1"/>
</dbReference>
<dbReference type="EMBL" id="OC857117">
    <property type="protein sequence ID" value="CAD7624751.1"/>
    <property type="molecule type" value="Genomic_DNA"/>
</dbReference>
<feature type="chain" id="PRO_5036403394" evidence="1">
    <location>
        <begin position="17"/>
        <end position="387"/>
    </location>
</feature>
<feature type="signal peptide" evidence="1">
    <location>
        <begin position="1"/>
        <end position="16"/>
    </location>
</feature>
<dbReference type="PRINTS" id="PR00081">
    <property type="entry name" value="GDHRDH"/>
</dbReference>
<organism evidence="2">
    <name type="scientific">Medioppia subpectinata</name>
    <dbReference type="NCBI Taxonomy" id="1979941"/>
    <lineage>
        <taxon>Eukaryota</taxon>
        <taxon>Metazoa</taxon>
        <taxon>Ecdysozoa</taxon>
        <taxon>Arthropoda</taxon>
        <taxon>Chelicerata</taxon>
        <taxon>Arachnida</taxon>
        <taxon>Acari</taxon>
        <taxon>Acariformes</taxon>
        <taxon>Sarcoptiformes</taxon>
        <taxon>Oribatida</taxon>
        <taxon>Brachypylina</taxon>
        <taxon>Oppioidea</taxon>
        <taxon>Oppiidae</taxon>
        <taxon>Medioppia</taxon>
    </lineage>
</organism>
<proteinExistence type="predicted"/>
<gene>
    <name evidence="2" type="ORF">OSB1V03_LOCUS5192</name>
</gene>
<keyword evidence="3" id="KW-1185">Reference proteome</keyword>
<dbReference type="InterPro" id="IPR036291">
    <property type="entry name" value="NAD(P)-bd_dom_sf"/>
</dbReference>
<name>A0A7R9KMN1_9ACAR</name>
<evidence type="ECO:0000256" key="1">
    <source>
        <dbReference type="SAM" id="SignalP"/>
    </source>
</evidence>
<dbReference type="PANTHER" id="PTHR43975">
    <property type="entry name" value="ZGC:101858"/>
    <property type="match status" value="1"/>
</dbReference>
<dbReference type="InterPro" id="IPR002347">
    <property type="entry name" value="SDR_fam"/>
</dbReference>
<protein>
    <submittedName>
        <fullName evidence="2">Uncharacterized protein</fullName>
    </submittedName>
</protein>
<dbReference type="Pfam" id="PF13561">
    <property type="entry name" value="adh_short_C2"/>
    <property type="match status" value="1"/>
</dbReference>
<dbReference type="SUPFAM" id="SSF51735">
    <property type="entry name" value="NAD(P)-binding Rossmann-fold domains"/>
    <property type="match status" value="1"/>
</dbReference>
<accession>A0A7R9KMN1</accession>
<dbReference type="AlphaFoldDB" id="A0A7R9KMN1"/>
<reference evidence="2" key="1">
    <citation type="submission" date="2020-11" db="EMBL/GenBank/DDBJ databases">
        <authorList>
            <person name="Tran Van P."/>
        </authorList>
    </citation>
    <scope>NUCLEOTIDE SEQUENCE</scope>
</reference>
<dbReference type="OrthoDB" id="1669814at2759"/>